<accession>A0A6P0H725</accession>
<evidence type="ECO:0000313" key="4">
    <source>
        <dbReference type="Proteomes" id="UP000468828"/>
    </source>
</evidence>
<keyword evidence="1" id="KW-0732">Signal</keyword>
<dbReference type="EMBL" id="JAAGWB010000031">
    <property type="protein sequence ID" value="NEN51521.1"/>
    <property type="molecule type" value="Genomic_DNA"/>
</dbReference>
<comment type="caution">
    <text evidence="3">The sequence shown here is derived from an EMBL/GenBank/DDBJ whole genome shotgun (WGS) entry which is preliminary data.</text>
</comment>
<dbReference type="Proteomes" id="UP000471152">
    <property type="component" value="Unassembled WGS sequence"/>
</dbReference>
<gene>
    <name evidence="3" type="ORF">G3R41_11345</name>
    <name evidence="2" type="ORF">GCU67_10690</name>
</gene>
<evidence type="ECO:0000313" key="3">
    <source>
        <dbReference type="EMBL" id="NEN51521.1"/>
    </source>
</evidence>
<dbReference type="EMBL" id="JAAGWH010000029">
    <property type="protein sequence ID" value="NEK94633.1"/>
    <property type="molecule type" value="Genomic_DNA"/>
</dbReference>
<feature type="chain" id="PRO_5036186103" description="Bacterial spore germination immunoglobulin-like domain-containing protein" evidence="1">
    <location>
        <begin position="26"/>
        <end position="129"/>
    </location>
</feature>
<evidence type="ECO:0008006" key="6">
    <source>
        <dbReference type="Google" id="ProtNLM"/>
    </source>
</evidence>
<evidence type="ECO:0000256" key="1">
    <source>
        <dbReference type="SAM" id="SignalP"/>
    </source>
</evidence>
<keyword evidence="4" id="KW-1185">Reference proteome</keyword>
<dbReference type="AlphaFoldDB" id="A0A6P0H725"/>
<reference evidence="3 5" key="2">
    <citation type="submission" date="2020-02" db="EMBL/GenBank/DDBJ databases">
        <title>The WGS of Modestobacter muralis DSM 100205.</title>
        <authorList>
            <person name="Jiang Z."/>
        </authorList>
    </citation>
    <scope>NUCLEOTIDE SEQUENCE [LARGE SCALE GENOMIC DNA]</scope>
    <source>
        <strain evidence="3 5">DSM 100205</strain>
    </source>
</reference>
<reference evidence="2 4" key="1">
    <citation type="submission" date="2020-01" db="EMBL/GenBank/DDBJ databases">
        <title>the WGS Modestobacter muralis CPCC 204518.</title>
        <authorList>
            <person name="Jiang Z."/>
        </authorList>
    </citation>
    <scope>NUCLEOTIDE SEQUENCE [LARGE SCALE GENOMIC DNA]</scope>
    <source>
        <strain evidence="2 4">DSM 100205</strain>
    </source>
</reference>
<organism evidence="3 5">
    <name type="scientific">Modestobacter muralis</name>
    <dbReference type="NCBI Taxonomy" id="1608614"/>
    <lineage>
        <taxon>Bacteria</taxon>
        <taxon>Bacillati</taxon>
        <taxon>Actinomycetota</taxon>
        <taxon>Actinomycetes</taxon>
        <taxon>Geodermatophilales</taxon>
        <taxon>Geodermatophilaceae</taxon>
        <taxon>Modestobacter</taxon>
    </lineage>
</organism>
<protein>
    <recommendedName>
        <fullName evidence="6">Bacterial spore germination immunoglobulin-like domain-containing protein</fullName>
    </recommendedName>
</protein>
<sequence length="129" mass="12965">MRSPAGWVLAVVVLALLPGCTGAQASCAAPEMSVAPSQARVGDQVVVTMARLQESCSGDDGSDEDRPLTEVPVSFVQGGTRVPLARVAGRGDGFAGSITVPVPAQAVPGAALVTAGDTDWLTVPLTVLP</sequence>
<feature type="signal peptide" evidence="1">
    <location>
        <begin position="1"/>
        <end position="25"/>
    </location>
</feature>
<dbReference type="RefSeq" id="WP_163611207.1">
    <property type="nucleotide sequence ID" value="NZ_JAAGWB010000031.1"/>
</dbReference>
<name>A0A6P0H725_9ACTN</name>
<evidence type="ECO:0000313" key="2">
    <source>
        <dbReference type="EMBL" id="NEK94633.1"/>
    </source>
</evidence>
<evidence type="ECO:0000313" key="5">
    <source>
        <dbReference type="Proteomes" id="UP000471152"/>
    </source>
</evidence>
<dbReference type="Proteomes" id="UP000468828">
    <property type="component" value="Unassembled WGS sequence"/>
</dbReference>
<proteinExistence type="predicted"/>